<keyword evidence="3" id="KW-0611">Plant defense</keyword>
<dbReference type="PANTHER" id="PTHR11017:SF559">
    <property type="entry name" value="DISEASE RESISTANCE PROTEIN CHL1"/>
    <property type="match status" value="1"/>
</dbReference>
<evidence type="ECO:0000256" key="2">
    <source>
        <dbReference type="ARBA" id="ARBA00022737"/>
    </source>
</evidence>
<dbReference type="InterPro" id="IPR001611">
    <property type="entry name" value="Leu-rich_rpt"/>
</dbReference>
<reference evidence="6 7" key="1">
    <citation type="journal article" date="2022" name="G3 (Bethesda)">
        <title>Whole-genome sequence and methylome profiling of the almond [Prunus dulcis (Mill.) D.A. Webb] cultivar 'Nonpareil'.</title>
        <authorList>
            <person name="D'Amico-Willman K.M."/>
            <person name="Ouma W.Z."/>
            <person name="Meulia T."/>
            <person name="Sideli G.M."/>
            <person name="Gradziel T.M."/>
            <person name="Fresnedo-Ramirez J."/>
        </authorList>
    </citation>
    <scope>NUCLEOTIDE SEQUENCE [LARGE SCALE GENOMIC DNA]</scope>
    <source>
        <strain evidence="6">Clone GOH B32 T37-40</strain>
    </source>
</reference>
<dbReference type="FunFam" id="3.40.50.10140:FF:000007">
    <property type="entry name" value="Disease resistance protein (TIR-NBS-LRR class)"/>
    <property type="match status" value="1"/>
</dbReference>
<dbReference type="Gene3D" id="1.10.8.430">
    <property type="entry name" value="Helical domain of apoptotic protease-activating factors"/>
    <property type="match status" value="1"/>
</dbReference>
<comment type="caution">
    <text evidence="6">The sequence shown here is derived from an EMBL/GenBank/DDBJ whole genome shotgun (WGS) entry which is preliminary data.</text>
</comment>
<evidence type="ECO:0000313" key="7">
    <source>
        <dbReference type="Proteomes" id="UP001054821"/>
    </source>
</evidence>
<dbReference type="InterPro" id="IPR035897">
    <property type="entry name" value="Toll_tir_struct_dom_sf"/>
</dbReference>
<dbReference type="Pfam" id="PF23282">
    <property type="entry name" value="WHD_ROQ1"/>
    <property type="match status" value="1"/>
</dbReference>
<keyword evidence="7" id="KW-1185">Reference proteome</keyword>
<dbReference type="GO" id="GO:0007165">
    <property type="term" value="P:signal transduction"/>
    <property type="evidence" value="ECO:0007669"/>
    <property type="project" value="InterPro"/>
</dbReference>
<dbReference type="SUPFAM" id="SSF52200">
    <property type="entry name" value="Toll/Interleukin receptor TIR domain"/>
    <property type="match status" value="1"/>
</dbReference>
<keyword evidence="4" id="KW-0520">NAD</keyword>
<dbReference type="InterPro" id="IPR042197">
    <property type="entry name" value="Apaf_helical"/>
</dbReference>
<dbReference type="InterPro" id="IPR002182">
    <property type="entry name" value="NB-ARC"/>
</dbReference>
<dbReference type="InterPro" id="IPR032675">
    <property type="entry name" value="LRR_dom_sf"/>
</dbReference>
<proteinExistence type="predicted"/>
<dbReference type="SUPFAM" id="SSF52058">
    <property type="entry name" value="L domain-like"/>
    <property type="match status" value="1"/>
</dbReference>
<dbReference type="InterPro" id="IPR027417">
    <property type="entry name" value="P-loop_NTPase"/>
</dbReference>
<dbReference type="Proteomes" id="UP001054821">
    <property type="component" value="Chromosome 4"/>
</dbReference>
<keyword evidence="2" id="KW-0677">Repeat</keyword>
<dbReference type="InterPro" id="IPR058192">
    <property type="entry name" value="WHD_ROQ1-like"/>
</dbReference>
<dbReference type="SUPFAM" id="SSF46785">
    <property type="entry name" value="Winged helix' DNA-binding domain"/>
    <property type="match status" value="1"/>
</dbReference>
<dbReference type="Gene3D" id="3.80.10.10">
    <property type="entry name" value="Ribonuclease Inhibitor"/>
    <property type="match status" value="2"/>
</dbReference>
<dbReference type="PROSITE" id="PS50104">
    <property type="entry name" value="TIR"/>
    <property type="match status" value="1"/>
</dbReference>
<keyword evidence="1" id="KW-0433">Leucine-rich repeat</keyword>
<feature type="domain" description="TIR" evidence="5">
    <location>
        <begin position="13"/>
        <end position="178"/>
    </location>
</feature>
<dbReference type="GO" id="GO:0006952">
    <property type="term" value="P:defense response"/>
    <property type="evidence" value="ECO:0007669"/>
    <property type="project" value="UniProtKB-KW"/>
</dbReference>
<dbReference type="PRINTS" id="PR00364">
    <property type="entry name" value="DISEASERSIST"/>
</dbReference>
<organism evidence="6 7">
    <name type="scientific">Prunus dulcis</name>
    <name type="common">Almond</name>
    <name type="synonym">Amygdalus dulcis</name>
    <dbReference type="NCBI Taxonomy" id="3755"/>
    <lineage>
        <taxon>Eukaryota</taxon>
        <taxon>Viridiplantae</taxon>
        <taxon>Streptophyta</taxon>
        <taxon>Embryophyta</taxon>
        <taxon>Tracheophyta</taxon>
        <taxon>Spermatophyta</taxon>
        <taxon>Magnoliopsida</taxon>
        <taxon>eudicotyledons</taxon>
        <taxon>Gunneridae</taxon>
        <taxon>Pentapetalae</taxon>
        <taxon>rosids</taxon>
        <taxon>fabids</taxon>
        <taxon>Rosales</taxon>
        <taxon>Rosaceae</taxon>
        <taxon>Amygdaloideae</taxon>
        <taxon>Amygdaleae</taxon>
        <taxon>Prunus</taxon>
    </lineage>
</organism>
<dbReference type="GO" id="GO:0043531">
    <property type="term" value="F:ADP binding"/>
    <property type="evidence" value="ECO:0007669"/>
    <property type="project" value="InterPro"/>
</dbReference>
<dbReference type="AlphaFoldDB" id="A0AAD4VZ21"/>
<protein>
    <recommendedName>
        <fullName evidence="5">TIR domain-containing protein</fullName>
    </recommendedName>
</protein>
<dbReference type="PROSITE" id="PS51450">
    <property type="entry name" value="LRR"/>
    <property type="match status" value="1"/>
</dbReference>
<evidence type="ECO:0000256" key="1">
    <source>
        <dbReference type="ARBA" id="ARBA00022614"/>
    </source>
</evidence>
<dbReference type="Pfam" id="PF00931">
    <property type="entry name" value="NB-ARC"/>
    <property type="match status" value="1"/>
</dbReference>
<dbReference type="Gene3D" id="3.40.50.10140">
    <property type="entry name" value="Toll/interleukin-1 receptor homology (TIR) domain"/>
    <property type="match status" value="1"/>
</dbReference>
<dbReference type="Pfam" id="PF01582">
    <property type="entry name" value="TIR"/>
    <property type="match status" value="1"/>
</dbReference>
<dbReference type="InterPro" id="IPR036390">
    <property type="entry name" value="WH_DNA-bd_sf"/>
</dbReference>
<accession>A0AAD4VZ21</accession>
<evidence type="ECO:0000259" key="5">
    <source>
        <dbReference type="PROSITE" id="PS50104"/>
    </source>
</evidence>
<sequence length="982" mass="111504">MLPSSASSTPKIRAHDVFLSFRGEDTRNSFTDHLYHALNQRGIDTFRDDEKLKRGTFIGPELLKANEESSFAVVILSKEYASSTWCLDELAHIVECMKKRELQVFPVFYHVKPSEVRNQTGSFSQAFAKHEEKTVLGEVGKWRKALTEIAIISGWDLDKARGESEVIQEIANKISNILTSMTPSDNDDRLVGMNSRIEKMEAFLDLKERDDVRTIGIWGMGGIGKTTLAQLVFNNICNQFQASCFLGNVKDKSKNPDLVVSLQKVLFKKLLYSGDDIHNVHMGINSLSRRLPSKKVLIVLDDLDHKKQIEDLVGMDWLGPGSRIIITTRNEHLLKAYGVHHIYEVEKLNDEEAFQLFCKKAFKKGHKMADDYTNLSKGVVKYANGLPLALEVLGYALCGRELGEWESEFAKLKEHHDDNIIDVLRISYDGLDETEKQIFLDIACFFKGEDHDRVFNILDACDFYPKRGIRVLKEKCLVKVIEGNRLWMHDLVQQMGWSVVLRDSLDPGERSRLWVNESVSDYKDSRSWHDVNNVLEDNLGTISVHGIFLTLPAKEEIELDADPFSNMRVLKLLRICNANFSKCPEYFSRELRLLEWHEYPSESLPQSFRPSALVELKLPSSRIKQLWHERHLPLMKKLGLIDLSNCKCLTKTPDFSKVPYLMDLTLEERSFPTPSAGNLFKLLLLQGVQDWKDLSGCSLDEGAIPGDIGRSLSSLRSLGLSENNFVSIPESISRLCELEELTLFKCSNLRLLPKHLPPSLKPLVAHDCPMQTNYPETLTIWTSDKGICFLKCQESEGDEDETRHDPRPIPEEHVKQPFAKYLKDLIGPELEQEIELRVPHTAIPHWCSEYQSGTSVTIQLSDPEDSNSSWMGVALFVFFEILDQSFEMEETFCRFQASDGLFQKRSVFANFENFIVGSHGVCCYQPARNFAGHLRKASPGILQASVSTNRPSLIVKGCGISLISHQGAAKFADDLSEFARKC</sequence>
<dbReference type="EMBL" id="JAJFAZ020000004">
    <property type="protein sequence ID" value="KAI5333920.1"/>
    <property type="molecule type" value="Genomic_DNA"/>
</dbReference>
<evidence type="ECO:0000256" key="4">
    <source>
        <dbReference type="ARBA" id="ARBA00023027"/>
    </source>
</evidence>
<gene>
    <name evidence="6" type="ORF">L3X38_024052</name>
</gene>
<dbReference type="InterPro" id="IPR044974">
    <property type="entry name" value="Disease_R_plants"/>
</dbReference>
<evidence type="ECO:0000313" key="6">
    <source>
        <dbReference type="EMBL" id="KAI5333920.1"/>
    </source>
</evidence>
<name>A0AAD4VZ21_PRUDU</name>
<dbReference type="InterPro" id="IPR000157">
    <property type="entry name" value="TIR_dom"/>
</dbReference>
<dbReference type="Gene3D" id="3.40.50.300">
    <property type="entry name" value="P-loop containing nucleotide triphosphate hydrolases"/>
    <property type="match status" value="1"/>
</dbReference>
<dbReference type="PANTHER" id="PTHR11017">
    <property type="entry name" value="LEUCINE-RICH REPEAT-CONTAINING PROTEIN"/>
    <property type="match status" value="1"/>
</dbReference>
<evidence type="ECO:0000256" key="3">
    <source>
        <dbReference type="ARBA" id="ARBA00022821"/>
    </source>
</evidence>
<dbReference type="SMART" id="SM00255">
    <property type="entry name" value="TIR"/>
    <property type="match status" value="1"/>
</dbReference>
<dbReference type="SUPFAM" id="SSF52540">
    <property type="entry name" value="P-loop containing nucleoside triphosphate hydrolases"/>
    <property type="match status" value="1"/>
</dbReference>